<protein>
    <recommendedName>
        <fullName evidence="4">Dof-type domain-containing protein</fullName>
    </recommendedName>
</protein>
<evidence type="ECO:0000313" key="2">
    <source>
        <dbReference type="EMBL" id="CAG7898030.1"/>
    </source>
</evidence>
<dbReference type="EMBL" id="LR031575">
    <property type="protein sequence ID" value="VDD04296.1"/>
    <property type="molecule type" value="Genomic_DNA"/>
</dbReference>
<evidence type="ECO:0000313" key="3">
    <source>
        <dbReference type="EMBL" id="VDD04296.1"/>
    </source>
</evidence>
<evidence type="ECO:0008006" key="4">
    <source>
        <dbReference type="Google" id="ProtNLM"/>
    </source>
</evidence>
<dbReference type="Gramene" id="A08p16960.2_BraZ1">
    <property type="protein sequence ID" value="A08p16960.2_BraZ1.CDS"/>
    <property type="gene ID" value="A08g16960.2_BraZ1"/>
</dbReference>
<proteinExistence type="predicted"/>
<dbReference type="AlphaFoldDB" id="A0A3P6BNW4"/>
<feature type="region of interest" description="Disordered" evidence="1">
    <location>
        <begin position="1"/>
        <end position="21"/>
    </location>
</feature>
<accession>A0A3P6BNW4</accession>
<reference evidence="3" key="1">
    <citation type="submission" date="2018-11" db="EMBL/GenBank/DDBJ databases">
        <authorList>
            <consortium name="Genoscope - CEA"/>
            <person name="William W."/>
        </authorList>
    </citation>
    <scope>NUCLEOTIDE SEQUENCE</scope>
</reference>
<dbReference type="EMBL" id="LS974624">
    <property type="protein sequence ID" value="CAG7898030.1"/>
    <property type="molecule type" value="Genomic_DNA"/>
</dbReference>
<evidence type="ECO:0000256" key="1">
    <source>
        <dbReference type="SAM" id="MobiDB-lite"/>
    </source>
</evidence>
<name>A0A3P6BNW4_BRACM</name>
<organism evidence="3">
    <name type="scientific">Brassica campestris</name>
    <name type="common">Field mustard</name>
    <dbReference type="NCBI Taxonomy" id="3711"/>
    <lineage>
        <taxon>Eukaryota</taxon>
        <taxon>Viridiplantae</taxon>
        <taxon>Streptophyta</taxon>
        <taxon>Embryophyta</taxon>
        <taxon>Tracheophyta</taxon>
        <taxon>Spermatophyta</taxon>
        <taxon>Magnoliopsida</taxon>
        <taxon>eudicotyledons</taxon>
        <taxon>Gunneridae</taxon>
        <taxon>Pentapetalae</taxon>
        <taxon>rosids</taxon>
        <taxon>malvids</taxon>
        <taxon>Brassicales</taxon>
        <taxon>Brassicaceae</taxon>
        <taxon>Brassiceae</taxon>
        <taxon>Brassica</taxon>
    </lineage>
</organism>
<feature type="compositionally biased region" description="Low complexity" evidence="1">
    <location>
        <begin position="152"/>
        <end position="166"/>
    </location>
</feature>
<feature type="region of interest" description="Disordered" evidence="1">
    <location>
        <begin position="135"/>
        <end position="166"/>
    </location>
</feature>
<dbReference type="Proteomes" id="UP000694005">
    <property type="component" value="Chromosome A08"/>
</dbReference>
<gene>
    <name evidence="3" type="ORF">BRAA08T33481Z</name>
    <name evidence="2" type="ORF">BRAPAZ1V2_A08P16960.2</name>
</gene>
<sequence>MNNSHILVRRNRQVNREKPPPRICPRCNSDNIRNISAGGSRIDQTSVAQVVPVETQQVNHHQPFLHGQETNDFLGSIGGSSSSAAVVGNHFGSLPETYGDMVFPFRSYPPMNRPVFNDGSFPQGYYHVGHVNNHNSYRVNQEDPNKPRQRFNNTMSMNHNTSTSGS</sequence>